<evidence type="ECO:0000313" key="2">
    <source>
        <dbReference type="Proteomes" id="UP001227268"/>
    </source>
</evidence>
<reference evidence="1" key="1">
    <citation type="submission" date="2023-04" db="EMBL/GenBank/DDBJ databases">
        <title>Draft Genome sequencing of Naganishia species isolated from polar environments using Oxford Nanopore Technology.</title>
        <authorList>
            <person name="Leo P."/>
            <person name="Venkateswaran K."/>
        </authorList>
    </citation>
    <scope>NUCLEOTIDE SEQUENCE</scope>
    <source>
        <strain evidence="1">MNA-CCFEE 5423</strain>
    </source>
</reference>
<proteinExistence type="predicted"/>
<sequence>MPPLKVKTNLPNARSAAAPYDAALNKNQLNVGKETKAAKTTNRTTKTGAATKSIVQASRKKVEVEILLGDVDGIDDEADELLKDEAKRGSKDGRRNRPESAAFTIQHGNQHHSRLASIPPRSDTPAGDTGYWSGNEYAAPDEEKESIDSLIDDLLKPKNRKNATTLKHAVDNVPIQGKGEAAHKLDKAASNTTAPGKIGDKCGEGNDTVSDKQSSKDTTLHARLPDEPISPDHFDLAHTIVIKVLEHGLKKNVDWFTMAKELEGAGLTTAKKTKAARGKGKAKGKKTVDEDELESEDAASKPAKISKVDVSSSGIA</sequence>
<protein>
    <submittedName>
        <fullName evidence="1">Uncharacterized protein</fullName>
    </submittedName>
</protein>
<keyword evidence="2" id="KW-1185">Reference proteome</keyword>
<accession>A0ACC2UYU3</accession>
<dbReference type="EMBL" id="JASBWT010000043">
    <property type="protein sequence ID" value="KAJ9092008.1"/>
    <property type="molecule type" value="Genomic_DNA"/>
</dbReference>
<organism evidence="1 2">
    <name type="scientific">Naganishia friedmannii</name>
    <dbReference type="NCBI Taxonomy" id="89922"/>
    <lineage>
        <taxon>Eukaryota</taxon>
        <taxon>Fungi</taxon>
        <taxon>Dikarya</taxon>
        <taxon>Basidiomycota</taxon>
        <taxon>Agaricomycotina</taxon>
        <taxon>Tremellomycetes</taxon>
        <taxon>Filobasidiales</taxon>
        <taxon>Filobasidiaceae</taxon>
        <taxon>Naganishia</taxon>
    </lineage>
</organism>
<dbReference type="Proteomes" id="UP001227268">
    <property type="component" value="Unassembled WGS sequence"/>
</dbReference>
<name>A0ACC2UYU3_9TREE</name>
<comment type="caution">
    <text evidence="1">The sequence shown here is derived from an EMBL/GenBank/DDBJ whole genome shotgun (WGS) entry which is preliminary data.</text>
</comment>
<gene>
    <name evidence="1" type="ORF">QFC21_006988</name>
</gene>
<evidence type="ECO:0000313" key="1">
    <source>
        <dbReference type="EMBL" id="KAJ9092008.1"/>
    </source>
</evidence>